<gene>
    <name evidence="1" type="ORF">ISN45_Aa01g012750</name>
</gene>
<sequence>MGIVAFQWGEGENILTLLQNRENWQSRSIRAADWEWDESKVLSARCGETDGTWLGISFRGRVAFLVEAGPVNRDRIIGAERRTLEFLESNESPEDFAKSLAADRGRNTQIAYHLIVADIASNSMLYISKQSFSEDGTVHIMPVGPGVHTLSSAGVDSEVGHRELRLKQSFSERINRKLPEQIWDLAEEIMYDREAINGDPLSSIFVDDTMIEHEYYGTRNMTALVVRRTKEVSFAERNRAIFNADWTMHAFFFTII</sequence>
<name>A0A8T2C0C8_9BRAS</name>
<accession>A0A8T2C0C8</accession>
<dbReference type="PANTHER" id="PTHR17985">
    <property type="entry name" value="SER/THR-RICH PROTEIN T10 IN DGCR REGION"/>
    <property type="match status" value="1"/>
</dbReference>
<dbReference type="PANTHER" id="PTHR17985:SF8">
    <property type="entry name" value="TRANSPORT AND GOLGI ORGANIZATION PROTEIN 2 HOMOLOG"/>
    <property type="match status" value="1"/>
</dbReference>
<dbReference type="InterPro" id="IPR008551">
    <property type="entry name" value="TANGO2"/>
</dbReference>
<proteinExistence type="predicted"/>
<comment type="caution">
    <text evidence="1">The sequence shown here is derived from an EMBL/GenBank/DDBJ whole genome shotgun (WGS) entry which is preliminary data.</text>
</comment>
<evidence type="ECO:0000313" key="2">
    <source>
        <dbReference type="Proteomes" id="UP000694240"/>
    </source>
</evidence>
<evidence type="ECO:0000313" key="1">
    <source>
        <dbReference type="EMBL" id="KAG7592379.1"/>
    </source>
</evidence>
<organism evidence="1 2">
    <name type="scientific">Arabidopsis thaliana x Arabidopsis arenosa</name>
    <dbReference type="NCBI Taxonomy" id="1240361"/>
    <lineage>
        <taxon>Eukaryota</taxon>
        <taxon>Viridiplantae</taxon>
        <taxon>Streptophyta</taxon>
        <taxon>Embryophyta</taxon>
        <taxon>Tracheophyta</taxon>
        <taxon>Spermatophyta</taxon>
        <taxon>Magnoliopsida</taxon>
        <taxon>eudicotyledons</taxon>
        <taxon>Gunneridae</taxon>
        <taxon>Pentapetalae</taxon>
        <taxon>rosids</taxon>
        <taxon>malvids</taxon>
        <taxon>Brassicales</taxon>
        <taxon>Brassicaceae</taxon>
        <taxon>Camelineae</taxon>
        <taxon>Arabidopsis</taxon>
    </lineage>
</organism>
<dbReference type="Pfam" id="PF05742">
    <property type="entry name" value="TANGO2"/>
    <property type="match status" value="1"/>
</dbReference>
<keyword evidence="2" id="KW-1185">Reference proteome</keyword>
<dbReference type="EMBL" id="JAEFBK010000006">
    <property type="protein sequence ID" value="KAG7592379.1"/>
    <property type="molecule type" value="Genomic_DNA"/>
</dbReference>
<protein>
    <submittedName>
        <fullName evidence="1">Transport and Golgi organization protein 2</fullName>
    </submittedName>
</protein>
<dbReference type="Proteomes" id="UP000694240">
    <property type="component" value="Chromosome 6"/>
</dbReference>
<reference evidence="1 2" key="1">
    <citation type="submission" date="2020-12" db="EMBL/GenBank/DDBJ databases">
        <title>Concerted genomic and epigenomic changes stabilize Arabidopsis allopolyploids.</title>
        <authorList>
            <person name="Chen Z."/>
        </authorList>
    </citation>
    <scope>NUCLEOTIDE SEQUENCE [LARGE SCALE GENOMIC DNA]</scope>
    <source>
        <strain evidence="1">Allo738</strain>
        <tissue evidence="1">Leaf</tissue>
    </source>
</reference>
<dbReference type="AlphaFoldDB" id="A0A8T2C0C8"/>